<dbReference type="CDD" id="cd00303">
    <property type="entry name" value="retropepsin_like"/>
    <property type="match status" value="1"/>
</dbReference>
<reference evidence="2" key="1">
    <citation type="submission" date="2022-03" db="EMBL/GenBank/DDBJ databases">
        <title>Draft genome sequence of Aduncisulcus paluster, a free-living microaerophilic Fornicata.</title>
        <authorList>
            <person name="Yuyama I."/>
            <person name="Kume K."/>
            <person name="Tamura T."/>
            <person name="Inagaki Y."/>
            <person name="Hashimoto T."/>
        </authorList>
    </citation>
    <scope>NUCLEOTIDE SEQUENCE</scope>
    <source>
        <strain evidence="2">NY0171</strain>
    </source>
</reference>
<dbReference type="Proteomes" id="UP001057375">
    <property type="component" value="Unassembled WGS sequence"/>
</dbReference>
<accession>A0ABQ5JYL2</accession>
<dbReference type="EMBL" id="BQXS01012417">
    <property type="protein sequence ID" value="GKT22662.1"/>
    <property type="molecule type" value="Genomic_DNA"/>
</dbReference>
<dbReference type="SUPFAM" id="SSF50630">
    <property type="entry name" value="Acid proteases"/>
    <property type="match status" value="1"/>
</dbReference>
<evidence type="ECO:0008006" key="4">
    <source>
        <dbReference type="Google" id="ProtNLM"/>
    </source>
</evidence>
<protein>
    <recommendedName>
        <fullName evidence="4">Gag-pol polyprotein</fullName>
    </recommendedName>
</protein>
<comment type="caution">
    <text evidence="2">The sequence shown here is derived from an EMBL/GenBank/DDBJ whole genome shotgun (WGS) entry which is preliminary data.</text>
</comment>
<dbReference type="Gene3D" id="2.40.70.10">
    <property type="entry name" value="Acid Proteases"/>
    <property type="match status" value="1"/>
</dbReference>
<name>A0ABQ5JYL2_9EUKA</name>
<organism evidence="2 3">
    <name type="scientific">Aduncisulcus paluster</name>
    <dbReference type="NCBI Taxonomy" id="2918883"/>
    <lineage>
        <taxon>Eukaryota</taxon>
        <taxon>Metamonada</taxon>
        <taxon>Carpediemonas-like organisms</taxon>
        <taxon>Aduncisulcus</taxon>
    </lineage>
</organism>
<sequence length="350" mass="39817">MRHGFKMEDLREYTGKFLVTVSHNEDIVAAHKENIARIFAKGIFVYSTKDRIMELITDGVTELKTLAKEALKFQKTMDNAKKLIYMGSKKKQSSRREFTPSSTKGGQKHTEYTAQGRRRDAYQDWSKLSCKYCGGKHPDERCWKQFPELRPKREVKEDDSVIMASALFKPKLISSKSEGAYNDDIYIEGYAKSDTNQRPVKALIDTGCQVNMMTSRLIEALNPESTQLDKPIVVRFDGKEEKHTEAYRLMLTATNIVTADEVTAPIMVIKSDIVKDEEMIIGANWCIETDIVKTLIGKRDTEEIAPQDEEMFMEKTEVLNGPAVDEIKKITFGSDFEEDGLAILNLLSRA</sequence>
<evidence type="ECO:0000313" key="3">
    <source>
        <dbReference type="Proteomes" id="UP001057375"/>
    </source>
</evidence>
<keyword evidence="3" id="KW-1185">Reference proteome</keyword>
<proteinExistence type="predicted"/>
<evidence type="ECO:0000313" key="2">
    <source>
        <dbReference type="EMBL" id="GKT22662.1"/>
    </source>
</evidence>
<dbReference type="InterPro" id="IPR021109">
    <property type="entry name" value="Peptidase_aspartic_dom_sf"/>
</dbReference>
<gene>
    <name evidence="2" type="ORF">ADUPG1_012188</name>
</gene>
<feature type="region of interest" description="Disordered" evidence="1">
    <location>
        <begin position="89"/>
        <end position="116"/>
    </location>
</feature>
<evidence type="ECO:0000256" key="1">
    <source>
        <dbReference type="SAM" id="MobiDB-lite"/>
    </source>
</evidence>